<keyword evidence="16" id="KW-1185">Reference proteome</keyword>
<dbReference type="InterPro" id="IPR015919">
    <property type="entry name" value="Cadherin-like_sf"/>
</dbReference>
<gene>
    <name evidence="15" type="ORF">AMECASPLE_012632</name>
</gene>
<evidence type="ECO:0000256" key="9">
    <source>
        <dbReference type="ARBA" id="ARBA00022949"/>
    </source>
</evidence>
<dbReference type="InterPro" id="IPR002126">
    <property type="entry name" value="Cadherin-like_dom"/>
</dbReference>
<keyword evidence="13" id="KW-0812">Transmembrane</keyword>
<evidence type="ECO:0000256" key="7">
    <source>
        <dbReference type="ARBA" id="ARBA00022737"/>
    </source>
</evidence>
<keyword evidence="5" id="KW-0479">Metal-binding</keyword>
<organism evidence="15 16">
    <name type="scientific">Ameca splendens</name>
    <dbReference type="NCBI Taxonomy" id="208324"/>
    <lineage>
        <taxon>Eukaryota</taxon>
        <taxon>Metazoa</taxon>
        <taxon>Chordata</taxon>
        <taxon>Craniata</taxon>
        <taxon>Vertebrata</taxon>
        <taxon>Euteleostomi</taxon>
        <taxon>Actinopterygii</taxon>
        <taxon>Neopterygii</taxon>
        <taxon>Teleostei</taxon>
        <taxon>Neoteleostei</taxon>
        <taxon>Acanthomorphata</taxon>
        <taxon>Ovalentaria</taxon>
        <taxon>Atherinomorphae</taxon>
        <taxon>Cyprinodontiformes</taxon>
        <taxon>Goodeidae</taxon>
        <taxon>Ameca</taxon>
    </lineage>
</organism>
<keyword evidence="11" id="KW-0325">Glycoprotein</keyword>
<comment type="caution">
    <text evidence="15">The sequence shown here is derived from an EMBL/GenBank/DDBJ whole genome shotgun (WGS) entry which is preliminary data.</text>
</comment>
<evidence type="ECO:0000256" key="3">
    <source>
        <dbReference type="ARBA" id="ARBA00022475"/>
    </source>
</evidence>
<keyword evidence="13" id="KW-1133">Transmembrane helix</keyword>
<protein>
    <recommendedName>
        <fullName evidence="14">Cadherin domain-containing protein</fullName>
    </recommendedName>
</protein>
<keyword evidence="7" id="KW-0677">Repeat</keyword>
<evidence type="ECO:0000256" key="4">
    <source>
        <dbReference type="ARBA" id="ARBA00022685"/>
    </source>
</evidence>
<keyword evidence="4" id="KW-0165">Cleavage on pair of basic residues</keyword>
<dbReference type="PANTHER" id="PTHR24027:SF89">
    <property type="entry name" value="CADHERIN-5"/>
    <property type="match status" value="1"/>
</dbReference>
<evidence type="ECO:0000256" key="8">
    <source>
        <dbReference type="ARBA" id="ARBA00022837"/>
    </source>
</evidence>
<dbReference type="CDD" id="cd11304">
    <property type="entry name" value="Cadherin_repeat"/>
    <property type="match status" value="2"/>
</dbReference>
<keyword evidence="10 13" id="KW-0472">Membrane</keyword>
<dbReference type="PANTHER" id="PTHR24027">
    <property type="entry name" value="CADHERIN-23"/>
    <property type="match status" value="1"/>
</dbReference>
<reference evidence="15 16" key="1">
    <citation type="submission" date="2021-06" db="EMBL/GenBank/DDBJ databases">
        <authorList>
            <person name="Palmer J.M."/>
        </authorList>
    </citation>
    <scope>NUCLEOTIDE SEQUENCE [LARGE SCALE GENOMIC DNA]</scope>
    <source>
        <strain evidence="15 16">AS_MEX2019</strain>
        <tissue evidence="15">Muscle</tissue>
    </source>
</reference>
<dbReference type="PROSITE" id="PS50268">
    <property type="entry name" value="CADHERIN_2"/>
    <property type="match status" value="2"/>
</dbReference>
<evidence type="ECO:0000256" key="10">
    <source>
        <dbReference type="ARBA" id="ARBA00023136"/>
    </source>
</evidence>
<evidence type="ECO:0000256" key="5">
    <source>
        <dbReference type="ARBA" id="ARBA00022723"/>
    </source>
</evidence>
<dbReference type="PRINTS" id="PR00205">
    <property type="entry name" value="CADHERIN"/>
</dbReference>
<dbReference type="Gene3D" id="2.60.40.60">
    <property type="entry name" value="Cadherins"/>
    <property type="match status" value="2"/>
</dbReference>
<feature type="transmembrane region" description="Helical" evidence="13">
    <location>
        <begin position="12"/>
        <end position="29"/>
    </location>
</feature>
<dbReference type="SUPFAM" id="SSF49313">
    <property type="entry name" value="Cadherin-like"/>
    <property type="match status" value="2"/>
</dbReference>
<evidence type="ECO:0000313" key="15">
    <source>
        <dbReference type="EMBL" id="MEQ2291354.1"/>
    </source>
</evidence>
<evidence type="ECO:0000259" key="14">
    <source>
        <dbReference type="PROSITE" id="PS50268"/>
    </source>
</evidence>
<feature type="domain" description="Cadherin" evidence="14">
    <location>
        <begin position="96"/>
        <end position="164"/>
    </location>
</feature>
<evidence type="ECO:0000313" key="16">
    <source>
        <dbReference type="Proteomes" id="UP001469553"/>
    </source>
</evidence>
<evidence type="ECO:0000256" key="2">
    <source>
        <dbReference type="ARBA" id="ARBA00004282"/>
    </source>
</evidence>
<dbReference type="EMBL" id="JAHRIP010029015">
    <property type="protein sequence ID" value="MEQ2291354.1"/>
    <property type="molecule type" value="Genomic_DNA"/>
</dbReference>
<feature type="domain" description="Cadherin" evidence="14">
    <location>
        <begin position="164"/>
        <end position="272"/>
    </location>
</feature>
<keyword evidence="8 12" id="KW-0106">Calcium</keyword>
<sequence length="285" mass="31980">QESNQMMAWLQLWTAGFIVTLAFLFFVVICQDSGLSGVVPERQDSADIVKKESYPVLLRQKREWLWNALYVTEETAVSIPHNIGKLRSSLNVEVKTFTIEGEGANDIFTVDNQGDLYVTTSLDREKKALYHLKARMFDGNHKLIEDAGEFIVHVTDINDNCPVFPTEYNESVLERIKNTVVEVKATDADDPTTANGQVRYFLTRDEETSAFFEIDQKTGAISSKINMLDRETKSQYVVVVKAQDMAGMATGCTATTSVTITITDVNDNIASFTRSKQHSNVTLQQ</sequence>
<accession>A0ABV0YC04</accession>
<evidence type="ECO:0000256" key="11">
    <source>
        <dbReference type="ARBA" id="ARBA00023180"/>
    </source>
</evidence>
<keyword evidence="3" id="KW-1003">Cell membrane</keyword>
<dbReference type="InterPro" id="IPR020894">
    <property type="entry name" value="Cadherin_CS"/>
</dbReference>
<dbReference type="Proteomes" id="UP001469553">
    <property type="component" value="Unassembled WGS sequence"/>
</dbReference>
<dbReference type="Pfam" id="PF00028">
    <property type="entry name" value="Cadherin"/>
    <property type="match status" value="1"/>
</dbReference>
<comment type="subcellular location">
    <subcellularLocation>
        <location evidence="2">Cell junction</location>
    </subcellularLocation>
    <subcellularLocation>
        <location evidence="1">Cell membrane</location>
    </subcellularLocation>
</comment>
<keyword evidence="6" id="KW-0732">Signal</keyword>
<dbReference type="SMART" id="SM00112">
    <property type="entry name" value="CA"/>
    <property type="match status" value="2"/>
</dbReference>
<dbReference type="PROSITE" id="PS00232">
    <property type="entry name" value="CADHERIN_1"/>
    <property type="match status" value="1"/>
</dbReference>
<evidence type="ECO:0000256" key="13">
    <source>
        <dbReference type="SAM" id="Phobius"/>
    </source>
</evidence>
<evidence type="ECO:0000256" key="6">
    <source>
        <dbReference type="ARBA" id="ARBA00022729"/>
    </source>
</evidence>
<proteinExistence type="predicted"/>
<evidence type="ECO:0000256" key="1">
    <source>
        <dbReference type="ARBA" id="ARBA00004236"/>
    </source>
</evidence>
<keyword evidence="9" id="KW-0965">Cell junction</keyword>
<dbReference type="InterPro" id="IPR039808">
    <property type="entry name" value="Cadherin"/>
</dbReference>
<name>A0ABV0YC04_9TELE</name>
<evidence type="ECO:0000256" key="12">
    <source>
        <dbReference type="PROSITE-ProRule" id="PRU00043"/>
    </source>
</evidence>
<feature type="non-terminal residue" evidence="15">
    <location>
        <position position="1"/>
    </location>
</feature>